<evidence type="ECO:0000313" key="2">
    <source>
        <dbReference type="Proteomes" id="UP000029452"/>
    </source>
</evidence>
<dbReference type="Proteomes" id="UP000029452">
    <property type="component" value="Unassembled WGS sequence"/>
</dbReference>
<reference evidence="1 2" key="1">
    <citation type="submission" date="2014-06" db="EMBL/GenBank/DDBJ databases">
        <title>Draft genome sequence of iron oxidizing acidophile Leptospirillum ferriphilum DSM14647.</title>
        <authorList>
            <person name="Cardenas J.P."/>
            <person name="Lazcano M."/>
            <person name="Ossandon F.J."/>
            <person name="Corbett M."/>
            <person name="Holmes D.S."/>
            <person name="Watkin E."/>
        </authorList>
    </citation>
    <scope>NUCLEOTIDE SEQUENCE [LARGE SCALE GENOMIC DNA]</scope>
    <source>
        <strain evidence="1 2">DSM 14647</strain>
    </source>
</reference>
<dbReference type="AlphaFoldDB" id="A0A094W6W8"/>
<dbReference type="EMBL" id="JPGK01000007">
    <property type="protein sequence ID" value="KGA93218.1"/>
    <property type="molecule type" value="Genomic_DNA"/>
</dbReference>
<organism evidence="1 2">
    <name type="scientific">Leptospirillum ferriphilum</name>
    <dbReference type="NCBI Taxonomy" id="178606"/>
    <lineage>
        <taxon>Bacteria</taxon>
        <taxon>Pseudomonadati</taxon>
        <taxon>Nitrospirota</taxon>
        <taxon>Nitrospiria</taxon>
        <taxon>Nitrospirales</taxon>
        <taxon>Nitrospiraceae</taxon>
        <taxon>Leptospirillum</taxon>
    </lineage>
</organism>
<dbReference type="PATRIC" id="fig|178606.4.peg.1848"/>
<comment type="caution">
    <text evidence="1">The sequence shown here is derived from an EMBL/GenBank/DDBJ whole genome shotgun (WGS) entry which is preliminary data.</text>
</comment>
<name>A0A094W6W8_9BACT</name>
<proteinExistence type="predicted"/>
<sequence length="46" mass="5533">MGKYFPEVIVVTPDRQVAEFNADIPWQVEGDDWLQKIKKKRRKIIF</sequence>
<gene>
    <name evidence="1" type="ORF">LptCag_0254</name>
</gene>
<protein>
    <submittedName>
        <fullName evidence="1">Uncharacterized protein</fullName>
    </submittedName>
</protein>
<evidence type="ECO:0000313" key="1">
    <source>
        <dbReference type="EMBL" id="KGA93218.1"/>
    </source>
</evidence>
<accession>A0A094W6W8</accession>